<organism evidence="2 3">
    <name type="scientific">Streptomyces beijiangensis</name>
    <dbReference type="NCBI Taxonomy" id="163361"/>
    <lineage>
        <taxon>Bacteria</taxon>
        <taxon>Bacillati</taxon>
        <taxon>Actinomycetota</taxon>
        <taxon>Actinomycetes</taxon>
        <taxon>Kitasatosporales</taxon>
        <taxon>Streptomycetaceae</taxon>
        <taxon>Streptomyces</taxon>
    </lineage>
</organism>
<dbReference type="AlphaFoldDB" id="A0A939JL77"/>
<evidence type="ECO:0000256" key="1">
    <source>
        <dbReference type="SAM" id="Phobius"/>
    </source>
</evidence>
<comment type="caution">
    <text evidence="2">The sequence shown here is derived from an EMBL/GenBank/DDBJ whole genome shotgun (WGS) entry which is preliminary data.</text>
</comment>
<keyword evidence="1" id="KW-0472">Membrane</keyword>
<evidence type="ECO:0000313" key="2">
    <source>
        <dbReference type="EMBL" id="MBO0518313.1"/>
    </source>
</evidence>
<feature type="non-terminal residue" evidence="2">
    <location>
        <position position="54"/>
    </location>
</feature>
<reference evidence="2" key="1">
    <citation type="submission" date="2021-03" db="EMBL/GenBank/DDBJ databases">
        <title>Streptomyces poriferae sp. nov., a novel marine sponge-derived Actinobacteria species with anti-MRSA activity.</title>
        <authorList>
            <person name="Sandoval-Powers M."/>
            <person name="Kralova S."/>
            <person name="Nguyen G.-S."/>
            <person name="Fawwal D."/>
            <person name="Degnes K."/>
            <person name="Klinkenberg G."/>
            <person name="Sletta H."/>
            <person name="Wentzel A."/>
            <person name="Liles M.R."/>
        </authorList>
    </citation>
    <scope>NUCLEOTIDE SEQUENCE</scope>
    <source>
        <strain evidence="2">DSM 41794</strain>
    </source>
</reference>
<keyword evidence="1" id="KW-1133">Transmembrane helix</keyword>
<dbReference type="EMBL" id="JAFLRJ010001501">
    <property type="protein sequence ID" value="MBO0518313.1"/>
    <property type="molecule type" value="Genomic_DNA"/>
</dbReference>
<proteinExistence type="predicted"/>
<dbReference type="Proteomes" id="UP000664167">
    <property type="component" value="Unassembled WGS sequence"/>
</dbReference>
<protein>
    <submittedName>
        <fullName evidence="2">HdeD family acid-resistance protein</fullName>
    </submittedName>
</protein>
<evidence type="ECO:0000313" key="3">
    <source>
        <dbReference type="Proteomes" id="UP000664167"/>
    </source>
</evidence>
<feature type="transmembrane region" description="Helical" evidence="1">
    <location>
        <begin position="12"/>
        <end position="31"/>
    </location>
</feature>
<gene>
    <name evidence="2" type="ORF">J0695_42415</name>
</gene>
<accession>A0A939JL77</accession>
<name>A0A939JL77_9ACTN</name>
<keyword evidence="1" id="KW-0812">Transmembrane</keyword>
<keyword evidence="3" id="KW-1185">Reference proteome</keyword>
<sequence length="54" mass="5642">MKSGFRRLAARGVILVIAGLTGLVRTGVAPLTTMVPFGRLLLIGGMVSPLHAVR</sequence>